<dbReference type="InParanoid" id="A0A5N4B0B2"/>
<dbReference type="Proteomes" id="UP000327044">
    <property type="component" value="Unassembled WGS sequence"/>
</dbReference>
<feature type="domain" description="PiggyBac transposable element-derived protein" evidence="1">
    <location>
        <begin position="144"/>
        <end position="422"/>
    </location>
</feature>
<dbReference type="PANTHER" id="PTHR47055:SF3">
    <property type="entry name" value="PHORBOL-ESTER_DAG-TYPE DOMAIN-CONTAINING PROTEIN"/>
    <property type="match status" value="1"/>
</dbReference>
<dbReference type="AlphaFoldDB" id="A0A5N4B0B2"/>
<reference evidence="3" key="2">
    <citation type="submission" date="2019-08" db="EMBL/GenBank/DDBJ databases">
        <authorList>
            <consortium name="Photinus pyralis genome working group"/>
            <person name="Fallon T.R."/>
            <person name="Sander Lower S.E."/>
            <person name="Weng J.-K."/>
        </authorList>
    </citation>
    <scope>NUCLEOTIDE SEQUENCE</scope>
    <source>
        <strain evidence="3">1611_PpyrPB1</strain>
        <tissue evidence="3">Whole body</tissue>
    </source>
</reference>
<dbReference type="GO" id="GO:0043565">
    <property type="term" value="F:sequence-specific DNA binding"/>
    <property type="evidence" value="ECO:0007669"/>
    <property type="project" value="TreeGrafter"/>
</dbReference>
<evidence type="ECO:0000313" key="4">
    <source>
        <dbReference type="Proteomes" id="UP000327044"/>
    </source>
</evidence>
<evidence type="ECO:0000259" key="1">
    <source>
        <dbReference type="Pfam" id="PF13843"/>
    </source>
</evidence>
<accession>A0A5N4B0B2</accession>
<gene>
    <name evidence="2" type="ORF">PPYR_00019</name>
    <name evidence="3" type="ORF">PPYR_00021</name>
</gene>
<dbReference type="EMBL" id="VVIM01000001">
    <property type="protein sequence ID" value="KAB0803049.1"/>
    <property type="molecule type" value="Genomic_DNA"/>
</dbReference>
<keyword evidence="4" id="KW-1185">Reference proteome</keyword>
<dbReference type="EMBL" id="VVIM01000001">
    <property type="protein sequence ID" value="KAB0803051.1"/>
    <property type="molecule type" value="Genomic_DNA"/>
</dbReference>
<dbReference type="PANTHER" id="PTHR47055">
    <property type="entry name" value="DDE_TNP_1_7 DOMAIN-CONTAINING PROTEIN"/>
    <property type="match status" value="1"/>
</dbReference>
<dbReference type="InterPro" id="IPR052638">
    <property type="entry name" value="PiggyBac_TE-derived"/>
</dbReference>
<protein>
    <recommendedName>
        <fullName evidence="1">PiggyBac transposable element-derived protein domain-containing protein</fullName>
    </recommendedName>
</protein>
<organism evidence="3 4">
    <name type="scientific">Photinus pyralis</name>
    <name type="common">Common eastern firefly</name>
    <name type="synonym">Lampyris pyralis</name>
    <dbReference type="NCBI Taxonomy" id="7054"/>
    <lineage>
        <taxon>Eukaryota</taxon>
        <taxon>Metazoa</taxon>
        <taxon>Ecdysozoa</taxon>
        <taxon>Arthropoda</taxon>
        <taxon>Hexapoda</taxon>
        <taxon>Insecta</taxon>
        <taxon>Pterygota</taxon>
        <taxon>Neoptera</taxon>
        <taxon>Endopterygota</taxon>
        <taxon>Coleoptera</taxon>
        <taxon>Polyphaga</taxon>
        <taxon>Elateriformia</taxon>
        <taxon>Elateroidea</taxon>
        <taxon>Lampyridae</taxon>
        <taxon>Lampyrinae</taxon>
        <taxon>Photinus</taxon>
    </lineage>
</organism>
<name>A0A5N4B0B2_PHOPY</name>
<sequence length="424" mass="48449">MDAICTTSFFGRKKFDALPQALDDVDDFDGAVDIVVLPPAPDVLTDEEDFDDNDLTNTAIPKDVPGSVELHFIAEEGDANIEAESDWSDSDDEPLAAKRPRKAAKIVTKNWKKCEPVYTNLVGSLAGGAKQRENNVTQALEGLNPLEIFEKLVDDKVIAHIVYQSNLYAQQSNRHTFSVNSEDMRTFIGILLFSGYHKLPRERLYWSSDEDMGVPFVSECMARNTYLQIKRNIHLADNSKLDKQDKLFKIRPFMNLINSKFQQWGIFHATLSIDEAMVRYFGRHSLKQFIKGKPVRFGFKEWMLCSATGFCYALDVYCGKNYEGQGASGLGLGSNVVLSMLDVINHPEDHCIYFDNFFTSMQLLAILKDKEFRCSGTIRDNRLLQCPLERSKSLQKKERGFYDYRFETKHEILIVKWKDNKHGE</sequence>
<reference evidence="3 4" key="1">
    <citation type="journal article" date="2018" name="Elife">
        <title>Firefly genomes illuminate parallel origins of bioluminescence in beetles.</title>
        <authorList>
            <person name="Fallon T.R."/>
            <person name="Lower S.E."/>
            <person name="Chang C.H."/>
            <person name="Bessho-Uehara M."/>
            <person name="Martin G.J."/>
            <person name="Bewick A.J."/>
            <person name="Behringer M."/>
            <person name="Debat H.J."/>
            <person name="Wong I."/>
            <person name="Day J.C."/>
            <person name="Suvorov A."/>
            <person name="Silva C.J."/>
            <person name="Stanger-Hall K.F."/>
            <person name="Hall D.W."/>
            <person name="Schmitz R.J."/>
            <person name="Nelson D.R."/>
            <person name="Lewis S.M."/>
            <person name="Shigenobu S."/>
            <person name="Bybee S.M."/>
            <person name="Larracuente A.M."/>
            <person name="Oba Y."/>
            <person name="Weng J.K."/>
        </authorList>
    </citation>
    <scope>NUCLEOTIDE SEQUENCE [LARGE SCALE GENOMIC DNA]</scope>
    <source>
        <strain evidence="3">1611_PpyrPB1</strain>
        <tissue evidence="3">Whole body</tissue>
    </source>
</reference>
<dbReference type="Pfam" id="PF13843">
    <property type="entry name" value="DDE_Tnp_1_7"/>
    <property type="match status" value="1"/>
</dbReference>
<comment type="caution">
    <text evidence="3">The sequence shown here is derived from an EMBL/GenBank/DDBJ whole genome shotgun (WGS) entry which is preliminary data.</text>
</comment>
<evidence type="ECO:0000313" key="3">
    <source>
        <dbReference type="EMBL" id="KAB0803051.1"/>
    </source>
</evidence>
<evidence type="ECO:0000313" key="2">
    <source>
        <dbReference type="EMBL" id="KAB0803049.1"/>
    </source>
</evidence>
<dbReference type="InterPro" id="IPR029526">
    <property type="entry name" value="PGBD"/>
</dbReference>
<proteinExistence type="predicted"/>